<dbReference type="Pfam" id="PF10092">
    <property type="entry name" value="DUF2330"/>
    <property type="match status" value="1"/>
</dbReference>
<reference evidence="2 3" key="1">
    <citation type="journal article" date="2019" name="Nat. Microbiol.">
        <title>Mediterranean grassland soil C-N compound turnover is dependent on rainfall and depth, and is mediated by genomically divergent microorganisms.</title>
        <authorList>
            <person name="Diamond S."/>
            <person name="Andeer P.F."/>
            <person name="Li Z."/>
            <person name="Crits-Christoph A."/>
            <person name="Burstein D."/>
            <person name="Anantharaman K."/>
            <person name="Lane K.R."/>
            <person name="Thomas B.C."/>
            <person name="Pan C."/>
            <person name="Northen T.R."/>
            <person name="Banfield J.F."/>
        </authorList>
    </citation>
    <scope>NUCLEOTIDE SEQUENCE [LARGE SCALE GENOMIC DNA]</scope>
    <source>
        <strain evidence="2">WS_10</strain>
    </source>
</reference>
<organism evidence="2 3">
    <name type="scientific">Eiseniibacteriota bacterium</name>
    <dbReference type="NCBI Taxonomy" id="2212470"/>
    <lineage>
        <taxon>Bacteria</taxon>
        <taxon>Candidatus Eiseniibacteriota</taxon>
    </lineage>
</organism>
<keyword evidence="1" id="KW-0732">Signal</keyword>
<dbReference type="AlphaFoldDB" id="A0A538U439"/>
<feature type="signal peptide" evidence="1">
    <location>
        <begin position="1"/>
        <end position="26"/>
    </location>
</feature>
<proteinExistence type="predicted"/>
<feature type="chain" id="PRO_5021746572" evidence="1">
    <location>
        <begin position="27"/>
        <end position="205"/>
    </location>
</feature>
<evidence type="ECO:0000313" key="2">
    <source>
        <dbReference type="EMBL" id="TMQ70489.1"/>
    </source>
</evidence>
<dbReference type="EMBL" id="VBPA01000200">
    <property type="protein sequence ID" value="TMQ70489.1"/>
    <property type="molecule type" value="Genomic_DNA"/>
</dbReference>
<protein>
    <submittedName>
        <fullName evidence="2">DUF2330 domain-containing protein</fullName>
    </submittedName>
</protein>
<evidence type="ECO:0000313" key="3">
    <source>
        <dbReference type="Proteomes" id="UP000319836"/>
    </source>
</evidence>
<dbReference type="Proteomes" id="UP000319836">
    <property type="component" value="Unassembled WGS sequence"/>
</dbReference>
<evidence type="ECO:0000256" key="1">
    <source>
        <dbReference type="SAM" id="SignalP"/>
    </source>
</evidence>
<name>A0A538U439_UNCEI</name>
<sequence length="205" mass="22876">MKRRLFVPSWTWSLLTAALWAAPAHSFCGFFVARGDAQLFNHASQVVLVRDGDRTVMTMVNDFKGEPKEFAIVVPVPTVLQKGQIHIGDKAVIDHLDAFSAPRMVEYFDPDPCPKLQAFDGLRMGAPAAKMIEEISIRTRQSISSVTIEARYTVGEYDILILAAKESQGLEDWLIANGYRVPRGAARVLESYLKQGMKFFVAKVN</sequence>
<dbReference type="InterPro" id="IPR019283">
    <property type="entry name" value="DUF2330"/>
</dbReference>
<comment type="caution">
    <text evidence="2">The sequence shown here is derived from an EMBL/GenBank/DDBJ whole genome shotgun (WGS) entry which is preliminary data.</text>
</comment>
<feature type="non-terminal residue" evidence="2">
    <location>
        <position position="205"/>
    </location>
</feature>
<accession>A0A538U439</accession>
<gene>
    <name evidence="2" type="ORF">E6K80_08330</name>
</gene>